<evidence type="ECO:0000313" key="3">
    <source>
        <dbReference type="Proteomes" id="UP000481153"/>
    </source>
</evidence>
<dbReference type="AlphaFoldDB" id="A0A6G0X7T8"/>
<evidence type="ECO:0000313" key="2">
    <source>
        <dbReference type="EMBL" id="KAF0736036.1"/>
    </source>
</evidence>
<comment type="caution">
    <text evidence="2">The sequence shown here is derived from an EMBL/GenBank/DDBJ whole genome shotgun (WGS) entry which is preliminary data.</text>
</comment>
<sequence>MKPKVPRDCLLSLSHHIKRILTKSDGSLGQTTGFEGSSGLKPRHTEEGAAQQPCKSLFGCKHPKNPDFNRVVLQAAAVEDLTLVCLCLHDSLLLFLLQLCLRLHHLGPVGAVPMVKLLS</sequence>
<evidence type="ECO:0000256" key="1">
    <source>
        <dbReference type="SAM" id="MobiDB-lite"/>
    </source>
</evidence>
<organism evidence="2 3">
    <name type="scientific">Aphanomyces euteiches</name>
    <dbReference type="NCBI Taxonomy" id="100861"/>
    <lineage>
        <taxon>Eukaryota</taxon>
        <taxon>Sar</taxon>
        <taxon>Stramenopiles</taxon>
        <taxon>Oomycota</taxon>
        <taxon>Saprolegniomycetes</taxon>
        <taxon>Saprolegniales</taxon>
        <taxon>Verrucalvaceae</taxon>
        <taxon>Aphanomyces</taxon>
    </lineage>
</organism>
<feature type="region of interest" description="Disordered" evidence="1">
    <location>
        <begin position="24"/>
        <end position="48"/>
    </location>
</feature>
<dbReference type="EMBL" id="VJMJ01000090">
    <property type="protein sequence ID" value="KAF0736036.1"/>
    <property type="molecule type" value="Genomic_DNA"/>
</dbReference>
<proteinExistence type="predicted"/>
<protein>
    <submittedName>
        <fullName evidence="2">Uncharacterized protein</fullName>
    </submittedName>
</protein>
<reference evidence="2 3" key="1">
    <citation type="submission" date="2019-07" db="EMBL/GenBank/DDBJ databases">
        <title>Genomics analysis of Aphanomyces spp. identifies a new class of oomycete effector associated with host adaptation.</title>
        <authorList>
            <person name="Gaulin E."/>
        </authorList>
    </citation>
    <scope>NUCLEOTIDE SEQUENCE [LARGE SCALE GENOMIC DNA]</scope>
    <source>
        <strain evidence="2 3">ATCC 201684</strain>
    </source>
</reference>
<accession>A0A6G0X7T8</accession>
<name>A0A6G0X7T8_9STRA</name>
<feature type="compositionally biased region" description="Polar residues" evidence="1">
    <location>
        <begin position="24"/>
        <end position="35"/>
    </location>
</feature>
<gene>
    <name evidence="2" type="ORF">Ae201684_007624</name>
</gene>
<dbReference type="Proteomes" id="UP000481153">
    <property type="component" value="Unassembled WGS sequence"/>
</dbReference>
<keyword evidence="3" id="KW-1185">Reference proteome</keyword>